<dbReference type="EMBL" id="JBHMQT010000003">
    <property type="protein sequence ID" value="MFC0860756.1"/>
    <property type="molecule type" value="Genomic_DNA"/>
</dbReference>
<accession>A0ABV6U0Z3</accession>
<gene>
    <name evidence="1" type="ORF">ACFHYQ_00445</name>
</gene>
<protein>
    <submittedName>
        <fullName evidence="1">Uncharacterized protein</fullName>
    </submittedName>
</protein>
<name>A0ABV6U0Z3_9ACTN</name>
<sequence length="73" mass="7854">MGDPLAADRRFLVRALRGTGDGAGVARAFLSDRYKIIDNLDVLMAALDGVRLAGADVRIDGCDPRPFQDHEAV</sequence>
<organism evidence="1 2">
    <name type="scientific">Sphaerimonospora cavernae</name>
    <dbReference type="NCBI Taxonomy" id="1740611"/>
    <lineage>
        <taxon>Bacteria</taxon>
        <taxon>Bacillati</taxon>
        <taxon>Actinomycetota</taxon>
        <taxon>Actinomycetes</taxon>
        <taxon>Streptosporangiales</taxon>
        <taxon>Streptosporangiaceae</taxon>
        <taxon>Sphaerimonospora</taxon>
    </lineage>
</organism>
<reference evidence="1 2" key="1">
    <citation type="submission" date="2024-09" db="EMBL/GenBank/DDBJ databases">
        <authorList>
            <person name="Sun Q."/>
            <person name="Mori K."/>
        </authorList>
    </citation>
    <scope>NUCLEOTIDE SEQUENCE [LARGE SCALE GENOMIC DNA]</scope>
    <source>
        <strain evidence="1 2">TBRC 1851</strain>
    </source>
</reference>
<dbReference type="Proteomes" id="UP001589870">
    <property type="component" value="Unassembled WGS sequence"/>
</dbReference>
<comment type="caution">
    <text evidence="1">The sequence shown here is derived from an EMBL/GenBank/DDBJ whole genome shotgun (WGS) entry which is preliminary data.</text>
</comment>
<dbReference type="RefSeq" id="WP_394299032.1">
    <property type="nucleotide sequence ID" value="NZ_JBHMQT010000003.1"/>
</dbReference>
<proteinExistence type="predicted"/>
<evidence type="ECO:0000313" key="2">
    <source>
        <dbReference type="Proteomes" id="UP001589870"/>
    </source>
</evidence>
<keyword evidence="2" id="KW-1185">Reference proteome</keyword>
<evidence type="ECO:0000313" key="1">
    <source>
        <dbReference type="EMBL" id="MFC0860756.1"/>
    </source>
</evidence>